<dbReference type="EMBL" id="QXFX01006501">
    <property type="protein sequence ID" value="KAE9058402.1"/>
    <property type="molecule type" value="Genomic_DNA"/>
</dbReference>
<protein>
    <submittedName>
        <fullName evidence="4">Uncharacterized protein</fullName>
    </submittedName>
</protein>
<evidence type="ECO:0000313" key="8">
    <source>
        <dbReference type="Proteomes" id="UP000488956"/>
    </source>
</evidence>
<dbReference type="EMBL" id="QXFZ01006115">
    <property type="protein sequence ID" value="KAE9059351.1"/>
    <property type="molecule type" value="Genomic_DNA"/>
</dbReference>
<reference evidence="5 6" key="1">
    <citation type="submission" date="2018-08" db="EMBL/GenBank/DDBJ databases">
        <title>Genomic investigation of the strawberry pathogen Phytophthora fragariae indicates pathogenicity is determined by transcriptional variation in three key races.</title>
        <authorList>
            <person name="Adams T.M."/>
            <person name="Armitage A.D."/>
            <person name="Sobczyk M.K."/>
            <person name="Bates H.J."/>
            <person name="Dunwell J.M."/>
            <person name="Nellist C.F."/>
            <person name="Harrison R.J."/>
        </authorList>
    </citation>
    <scope>NUCLEOTIDE SEQUENCE [LARGE SCALE GENOMIC DNA]</scope>
    <source>
        <strain evidence="4 6">A4</strain>
        <strain evidence="3 7">NOV-71</strain>
        <strain evidence="1 5">NOV-9</strain>
        <strain evidence="2 8">ONT-3</strain>
    </source>
</reference>
<evidence type="ECO:0000313" key="7">
    <source>
        <dbReference type="Proteomes" id="UP000441208"/>
    </source>
</evidence>
<gene>
    <name evidence="4" type="ORF">PF001_g31077</name>
    <name evidence="3" type="ORF">PF007_g30988</name>
    <name evidence="1" type="ORF">PF009_g32034</name>
    <name evidence="2" type="ORF">PF010_g31016</name>
</gene>
<accession>A0A6A4AWE1</accession>
<comment type="caution">
    <text evidence="4">The sequence shown here is derived from an EMBL/GenBank/DDBJ whole genome shotgun (WGS) entry which is preliminary data.</text>
</comment>
<name>A0A6A4AWE1_9STRA</name>
<evidence type="ECO:0000313" key="1">
    <source>
        <dbReference type="EMBL" id="KAE8917646.1"/>
    </source>
</evidence>
<dbReference type="Proteomes" id="UP000441208">
    <property type="component" value="Unassembled WGS sequence"/>
</dbReference>
<evidence type="ECO:0000313" key="4">
    <source>
        <dbReference type="EMBL" id="KAE9264970.1"/>
    </source>
</evidence>
<sequence>MTRQMATDEYVFAKAMKAMAMTAITGPAREKFPGIPSVPMP</sequence>
<evidence type="ECO:0000313" key="2">
    <source>
        <dbReference type="EMBL" id="KAE9058402.1"/>
    </source>
</evidence>
<evidence type="ECO:0000313" key="6">
    <source>
        <dbReference type="Proteomes" id="UP000437068"/>
    </source>
</evidence>
<dbReference type="Proteomes" id="UP000429523">
    <property type="component" value="Unassembled WGS sequence"/>
</dbReference>
<dbReference type="EMBL" id="QXGF01006877">
    <property type="protein sequence ID" value="KAE8917646.1"/>
    <property type="molecule type" value="Genomic_DNA"/>
</dbReference>
<dbReference type="AlphaFoldDB" id="A0A6A4AWE1"/>
<evidence type="ECO:0000313" key="5">
    <source>
        <dbReference type="Proteomes" id="UP000429523"/>
    </source>
</evidence>
<proteinExistence type="predicted"/>
<dbReference type="EMBL" id="QXGE01006567">
    <property type="protein sequence ID" value="KAE9264970.1"/>
    <property type="molecule type" value="Genomic_DNA"/>
</dbReference>
<evidence type="ECO:0000313" key="3">
    <source>
        <dbReference type="EMBL" id="KAE9059351.1"/>
    </source>
</evidence>
<dbReference type="Proteomes" id="UP000437068">
    <property type="component" value="Unassembled WGS sequence"/>
</dbReference>
<organism evidence="4 6">
    <name type="scientific">Phytophthora fragariae</name>
    <dbReference type="NCBI Taxonomy" id="53985"/>
    <lineage>
        <taxon>Eukaryota</taxon>
        <taxon>Sar</taxon>
        <taxon>Stramenopiles</taxon>
        <taxon>Oomycota</taxon>
        <taxon>Peronosporomycetes</taxon>
        <taxon>Peronosporales</taxon>
        <taxon>Peronosporaceae</taxon>
        <taxon>Phytophthora</taxon>
    </lineage>
</organism>
<dbReference type="Proteomes" id="UP000488956">
    <property type="component" value="Unassembled WGS sequence"/>
</dbReference>